<evidence type="ECO:0000256" key="1">
    <source>
        <dbReference type="SAM" id="Phobius"/>
    </source>
</evidence>
<protein>
    <submittedName>
        <fullName evidence="2">Uncharacterized protein</fullName>
    </submittedName>
</protein>
<organism evidence="2">
    <name type="scientific">Cacopsylla melanoneura</name>
    <dbReference type="NCBI Taxonomy" id="428564"/>
    <lineage>
        <taxon>Eukaryota</taxon>
        <taxon>Metazoa</taxon>
        <taxon>Ecdysozoa</taxon>
        <taxon>Arthropoda</taxon>
        <taxon>Hexapoda</taxon>
        <taxon>Insecta</taxon>
        <taxon>Pterygota</taxon>
        <taxon>Neoptera</taxon>
        <taxon>Paraneoptera</taxon>
        <taxon>Hemiptera</taxon>
        <taxon>Sternorrhyncha</taxon>
        <taxon>Psylloidea</taxon>
        <taxon>Psyllidae</taxon>
        <taxon>Psyllinae</taxon>
        <taxon>Cacopsylla</taxon>
    </lineage>
</organism>
<dbReference type="EMBL" id="HBUF01539964">
    <property type="protein sequence ID" value="CAG6754746.1"/>
    <property type="molecule type" value="Transcribed_RNA"/>
</dbReference>
<keyword evidence="1" id="KW-1133">Transmembrane helix</keyword>
<feature type="transmembrane region" description="Helical" evidence="1">
    <location>
        <begin position="33"/>
        <end position="53"/>
    </location>
</feature>
<accession>A0A8D8V739</accession>
<name>A0A8D8V739_9HEMI</name>
<dbReference type="EMBL" id="HBUF01539963">
    <property type="protein sequence ID" value="CAG6754745.1"/>
    <property type="molecule type" value="Transcribed_RNA"/>
</dbReference>
<dbReference type="EMBL" id="HBUF01356933">
    <property type="protein sequence ID" value="CAG6718128.1"/>
    <property type="molecule type" value="Transcribed_RNA"/>
</dbReference>
<keyword evidence="1" id="KW-0812">Transmembrane</keyword>
<dbReference type="EMBL" id="HBUF01356934">
    <property type="protein sequence ID" value="CAG6718130.1"/>
    <property type="molecule type" value="Transcribed_RNA"/>
</dbReference>
<evidence type="ECO:0000313" key="2">
    <source>
        <dbReference type="EMBL" id="CAG6718124.1"/>
    </source>
</evidence>
<keyword evidence="1" id="KW-0472">Membrane</keyword>
<sequence>MLTMMMMMVLMMIVIIMMLIVMLLVLMRVMLHLLDIGVIVVIGACIVVGLRRLTTRGGWFILAARLAAGLVEVLGNLSVREPHSPTTSSTLNTNANIIYTSHSLINRYMRGRCVVWWGCGGVVSHGSHRVDRGE</sequence>
<dbReference type="AlphaFoldDB" id="A0A8D8V739"/>
<feature type="transmembrane region" description="Helical" evidence="1">
    <location>
        <begin position="6"/>
        <end position="26"/>
    </location>
</feature>
<reference evidence="2" key="1">
    <citation type="submission" date="2021-05" db="EMBL/GenBank/DDBJ databases">
        <authorList>
            <person name="Alioto T."/>
            <person name="Alioto T."/>
            <person name="Gomez Garrido J."/>
        </authorList>
    </citation>
    <scope>NUCLEOTIDE SEQUENCE</scope>
</reference>
<proteinExistence type="predicted"/>
<dbReference type="EMBL" id="HBUF01356931">
    <property type="protein sequence ID" value="CAG6718124.1"/>
    <property type="molecule type" value="Transcribed_RNA"/>
</dbReference>